<keyword evidence="9" id="KW-0445">Lipid transport</keyword>
<evidence type="ECO:0000256" key="12">
    <source>
        <dbReference type="ARBA" id="ARBA00023128"/>
    </source>
</evidence>
<dbReference type="Pfam" id="PF02036">
    <property type="entry name" value="SCP2"/>
    <property type="match status" value="1"/>
</dbReference>
<dbReference type="NCBIfam" id="NF006102">
    <property type="entry name" value="PRK08256.1"/>
    <property type="match status" value="1"/>
</dbReference>
<reference evidence="43" key="1">
    <citation type="submission" date="2025-08" db="UniProtKB">
        <authorList>
            <consortium name="RefSeq"/>
        </authorList>
    </citation>
    <scope>IDENTIFICATION</scope>
    <source>
        <tissue evidence="43">White muscle</tissue>
    </source>
</reference>
<comment type="catalytic activity">
    <reaction evidence="32">
        <text>decanoyl-CoA + acetyl-CoA = 3-oxododecanoyl-CoA + CoA</text>
        <dbReference type="Rhea" id="RHEA:31183"/>
        <dbReference type="ChEBI" id="CHEBI:57287"/>
        <dbReference type="ChEBI" id="CHEBI:57288"/>
        <dbReference type="ChEBI" id="CHEBI:61430"/>
        <dbReference type="ChEBI" id="CHEBI:62615"/>
    </reaction>
    <physiologicalReaction direction="right-to-left" evidence="32">
        <dbReference type="Rhea" id="RHEA:31185"/>
    </physiologicalReaction>
</comment>
<dbReference type="InterPro" id="IPR036527">
    <property type="entry name" value="SCP2_sterol-bd_dom_sf"/>
</dbReference>
<dbReference type="CDD" id="cd00826">
    <property type="entry name" value="nondecarbox_cond_enzymes"/>
    <property type="match status" value="1"/>
</dbReference>
<evidence type="ECO:0000256" key="1">
    <source>
        <dbReference type="ARBA" id="ARBA00004173"/>
    </source>
</evidence>
<evidence type="ECO:0000256" key="4">
    <source>
        <dbReference type="ARBA" id="ARBA00012352"/>
    </source>
</evidence>
<sequence length="581" mass="63146">MLRSRAPLKLLRSTLTSQFGERLSSVLSLFPLGSTNVSLSTTTRMAPQKNRVFVIGVGMTKFEKPGKEDFDYPDMAKIAGERALSDAGVPYSAIQQACVGYVYGDSTCGQRAIYHSLGLSGIPIINVNNNCSTGSTALFMARQLIQGGLADCTLALGFEKMERGSLSSKFMDRTNPMDKHMEVMFNTYGMAAAPAAPQMFGNAGREHMEKYGTTPEHFAKIAWKNHKHSTNNPYSQFQDEYSLDQVKQSRKVFEFLTLLQCCPTSDGAGAAVLASEDFVRRHGLEHQAVEILAQEMVTDLATTFDDNSCMKMVGYDMTSLAAKKCFETAGLKPSDVNVIELHDCFSANELITYEALGLCPEGKAGELIDRGDNTYGGQWVVNPSGGLISKGHPLGATGLAQCAELCWQLRGQAERRQVPGAKVALQHNIGLGGAVVVTLYRMGFPQDARSQIAAVPTRAERLEGFRVYSVFQEIEKKLHEEGVDVVKKIGGVFAFKVTDGPEGKDALWVVDAKNGQGSVSNDADKKADCTITMGDEDLMKLMTGKMNPQTAFFQGKLKIAGNMGMAMKLQSLQLVPAKAKL</sequence>
<keyword evidence="10" id="KW-0443">Lipid metabolism</keyword>
<comment type="catalytic activity">
    <reaction evidence="35">
        <text>hexadecanoyl-CoA + acetyl-CoA = 3-oxooctadecanoyl-CoA + CoA</text>
        <dbReference type="Rhea" id="RHEA:35279"/>
        <dbReference type="ChEBI" id="CHEBI:57287"/>
        <dbReference type="ChEBI" id="CHEBI:57288"/>
        <dbReference type="ChEBI" id="CHEBI:57379"/>
        <dbReference type="ChEBI" id="CHEBI:71407"/>
    </reaction>
    <physiologicalReaction direction="right-to-left" evidence="35">
        <dbReference type="Rhea" id="RHEA:35281"/>
    </physiologicalReaction>
</comment>
<comment type="catalytic activity">
    <reaction evidence="30">
        <text>tetradecanoyl-CoA + acetyl-CoA = 3-oxohexadecanoyl-CoA + CoA</text>
        <dbReference type="Rhea" id="RHEA:18161"/>
        <dbReference type="ChEBI" id="CHEBI:57287"/>
        <dbReference type="ChEBI" id="CHEBI:57288"/>
        <dbReference type="ChEBI" id="CHEBI:57349"/>
        <dbReference type="ChEBI" id="CHEBI:57385"/>
        <dbReference type="EC" id="2.3.1.155"/>
    </reaction>
    <physiologicalReaction direction="right-to-left" evidence="30">
        <dbReference type="Rhea" id="RHEA:18163"/>
    </physiologicalReaction>
</comment>
<dbReference type="FunFam" id="3.30.1050.10:FF:000001">
    <property type="entry name" value="Putative Non-specific lipid-transfer protein"/>
    <property type="match status" value="1"/>
</dbReference>
<evidence type="ECO:0000256" key="35">
    <source>
        <dbReference type="ARBA" id="ARBA00049268"/>
    </source>
</evidence>
<dbReference type="PROSITE" id="PS00737">
    <property type="entry name" value="THIOLASE_2"/>
    <property type="match status" value="1"/>
</dbReference>
<dbReference type="RefSeq" id="XP_038860292.1">
    <property type="nucleotide sequence ID" value="XM_039004364.1"/>
</dbReference>
<evidence type="ECO:0000256" key="23">
    <source>
        <dbReference type="ARBA" id="ARBA00031275"/>
    </source>
</evidence>
<name>A0A8U1ESW9_SALNM</name>
<evidence type="ECO:0000256" key="14">
    <source>
        <dbReference type="ARBA" id="ARBA00023315"/>
    </source>
</evidence>
<comment type="catalytic activity">
    <reaction evidence="31">
        <text>hexanoyl-CoA + acetyl-CoA = 3-oxooctanoyl-CoA + CoA</text>
        <dbReference type="Rhea" id="RHEA:31203"/>
        <dbReference type="ChEBI" id="CHEBI:57287"/>
        <dbReference type="ChEBI" id="CHEBI:57288"/>
        <dbReference type="ChEBI" id="CHEBI:62619"/>
        <dbReference type="ChEBI" id="CHEBI:62620"/>
    </reaction>
    <physiologicalReaction direction="right-to-left" evidence="31">
        <dbReference type="Rhea" id="RHEA:31205"/>
    </physiologicalReaction>
</comment>
<organism evidence="42 43">
    <name type="scientific">Salvelinus namaycush</name>
    <name type="common">Lake trout</name>
    <name type="synonym">Salmo namaycush</name>
    <dbReference type="NCBI Taxonomy" id="8040"/>
    <lineage>
        <taxon>Eukaryota</taxon>
        <taxon>Metazoa</taxon>
        <taxon>Chordata</taxon>
        <taxon>Craniata</taxon>
        <taxon>Vertebrata</taxon>
        <taxon>Euteleostomi</taxon>
        <taxon>Actinopterygii</taxon>
        <taxon>Neopterygii</taxon>
        <taxon>Teleostei</taxon>
        <taxon>Protacanthopterygii</taxon>
        <taxon>Salmoniformes</taxon>
        <taxon>Salmonidae</taxon>
        <taxon>Salmoninae</taxon>
        <taxon>Salvelinus</taxon>
    </lineage>
</organism>
<dbReference type="PANTHER" id="PTHR42870">
    <property type="entry name" value="ACETYL-COA C-ACETYLTRANSFERASE"/>
    <property type="match status" value="1"/>
</dbReference>
<evidence type="ECO:0000256" key="2">
    <source>
        <dbReference type="ARBA" id="ARBA00004275"/>
    </source>
</evidence>
<feature type="domain" description="Thiolase C-terminal" evidence="41">
    <location>
        <begin position="310"/>
        <end position="431"/>
    </location>
</feature>
<evidence type="ECO:0000256" key="26">
    <source>
        <dbReference type="ARBA" id="ARBA00032316"/>
    </source>
</evidence>
<dbReference type="AlphaFoldDB" id="A0A8U1ESW9"/>
<evidence type="ECO:0000256" key="38">
    <source>
        <dbReference type="ARBA" id="ARBA00049542"/>
    </source>
</evidence>
<dbReference type="InterPro" id="IPR003033">
    <property type="entry name" value="SCP2_sterol-bd_dom"/>
</dbReference>
<dbReference type="OrthoDB" id="542135at2759"/>
<evidence type="ECO:0000256" key="8">
    <source>
        <dbReference type="ARBA" id="ARBA00022679"/>
    </source>
</evidence>
<comment type="subcellular location">
    <subcellularLocation>
        <location evidence="3">Cytoplasm</location>
    </subcellularLocation>
    <subcellularLocation>
        <location evidence="1">Mitochondrion</location>
    </subcellularLocation>
    <subcellularLocation>
        <location evidence="2">Peroxisome</location>
    </subcellularLocation>
</comment>
<keyword evidence="11" id="KW-0446">Lipid-binding</keyword>
<keyword evidence="13" id="KW-0576">Peroxisome</keyword>
<keyword evidence="6" id="KW-0813">Transport</keyword>
<dbReference type="GO" id="GO:0003988">
    <property type="term" value="F:acetyl-CoA C-acyltransferase activity"/>
    <property type="evidence" value="ECO:0007669"/>
    <property type="project" value="UniProtKB-EC"/>
</dbReference>
<keyword evidence="7" id="KW-0963">Cytoplasm</keyword>
<dbReference type="PROSITE" id="PS00098">
    <property type="entry name" value="THIOLASE_1"/>
    <property type="match status" value="1"/>
</dbReference>
<comment type="catalytic activity">
    <reaction evidence="38">
        <text>octanoyl-CoA + acetyl-CoA = 3-oxodecanoyl-CoA + CoA</text>
        <dbReference type="Rhea" id="RHEA:31087"/>
        <dbReference type="ChEBI" id="CHEBI:57287"/>
        <dbReference type="ChEBI" id="CHEBI:57288"/>
        <dbReference type="ChEBI" id="CHEBI:57386"/>
        <dbReference type="ChEBI" id="CHEBI:62548"/>
    </reaction>
    <physiologicalReaction direction="right-to-left" evidence="38">
        <dbReference type="Rhea" id="RHEA:31089"/>
    </physiologicalReaction>
</comment>
<evidence type="ECO:0000256" key="21">
    <source>
        <dbReference type="ARBA" id="ARBA00030531"/>
    </source>
</evidence>
<dbReference type="Pfam" id="PF00108">
    <property type="entry name" value="Thiolase_N"/>
    <property type="match status" value="1"/>
</dbReference>
<feature type="domain" description="SCP2" evidence="40">
    <location>
        <begin position="472"/>
        <end position="572"/>
    </location>
</feature>
<comment type="catalytic activity">
    <reaction evidence="34">
        <text>an acyl-CoA + acetyl-CoA = a 3-oxoacyl-CoA + CoA</text>
        <dbReference type="Rhea" id="RHEA:21564"/>
        <dbReference type="ChEBI" id="CHEBI:57287"/>
        <dbReference type="ChEBI" id="CHEBI:57288"/>
        <dbReference type="ChEBI" id="CHEBI:58342"/>
        <dbReference type="ChEBI" id="CHEBI:90726"/>
        <dbReference type="EC" id="2.3.1.16"/>
    </reaction>
    <physiologicalReaction direction="right-to-left" evidence="34">
        <dbReference type="Rhea" id="RHEA:21566"/>
    </physiologicalReaction>
</comment>
<dbReference type="EC" id="2.3.1.16" evidence="16"/>
<evidence type="ECO:0000256" key="20">
    <source>
        <dbReference type="ARBA" id="ARBA00029287"/>
    </source>
</evidence>
<dbReference type="GO" id="GO:0006629">
    <property type="term" value="P:lipid metabolic process"/>
    <property type="evidence" value="ECO:0007669"/>
    <property type="project" value="UniProtKB-KW"/>
</dbReference>
<dbReference type="Proteomes" id="UP000808372">
    <property type="component" value="Chromosome 11"/>
</dbReference>
<dbReference type="GO" id="GO:0006869">
    <property type="term" value="P:lipid transport"/>
    <property type="evidence" value="ECO:0007669"/>
    <property type="project" value="UniProtKB-KW"/>
</dbReference>
<comment type="catalytic activity">
    <reaction evidence="18">
        <text>choloyl-CoA + propanoyl-CoA = 3alpha,7alpha,12alpha-trihydroxy-24-oxo-5beta-cholestan-26-oyl-CoA + CoA</text>
        <dbReference type="Rhea" id="RHEA:16865"/>
        <dbReference type="ChEBI" id="CHEBI:57287"/>
        <dbReference type="ChEBI" id="CHEBI:57373"/>
        <dbReference type="ChEBI" id="CHEBI:57392"/>
        <dbReference type="ChEBI" id="CHEBI:58507"/>
        <dbReference type="EC" id="2.3.1.176"/>
    </reaction>
    <physiologicalReaction direction="right-to-left" evidence="18">
        <dbReference type="Rhea" id="RHEA:16867"/>
    </physiologicalReaction>
</comment>
<evidence type="ECO:0000256" key="28">
    <source>
        <dbReference type="ARBA" id="ARBA00045738"/>
    </source>
</evidence>
<comment type="catalytic activity">
    <reaction evidence="36">
        <text>dodecanoyl-CoA + acetyl-CoA = 3-oxotetradecanoyl-CoA + CoA</text>
        <dbReference type="Rhea" id="RHEA:31091"/>
        <dbReference type="ChEBI" id="CHEBI:57287"/>
        <dbReference type="ChEBI" id="CHEBI:57288"/>
        <dbReference type="ChEBI" id="CHEBI:57375"/>
        <dbReference type="ChEBI" id="CHEBI:62543"/>
    </reaction>
    <physiologicalReaction direction="right-to-left" evidence="36">
        <dbReference type="Rhea" id="RHEA:31093"/>
    </physiologicalReaction>
</comment>
<keyword evidence="42" id="KW-1185">Reference proteome</keyword>
<evidence type="ECO:0000256" key="32">
    <source>
        <dbReference type="ARBA" id="ARBA00048004"/>
    </source>
</evidence>
<evidence type="ECO:0000256" key="24">
    <source>
        <dbReference type="ARBA" id="ARBA00031346"/>
    </source>
</evidence>
<evidence type="ECO:0000256" key="11">
    <source>
        <dbReference type="ARBA" id="ARBA00023121"/>
    </source>
</evidence>
<evidence type="ECO:0000259" key="39">
    <source>
        <dbReference type="Pfam" id="PF00108"/>
    </source>
</evidence>
<evidence type="ECO:0000256" key="18">
    <source>
        <dbReference type="ARBA" id="ARBA00024509"/>
    </source>
</evidence>
<evidence type="ECO:0000256" key="34">
    <source>
        <dbReference type="ARBA" id="ARBA00049178"/>
    </source>
</evidence>
<dbReference type="GO" id="GO:0050633">
    <property type="term" value="F:acetyl-CoA C-myristoyltransferase activity"/>
    <property type="evidence" value="ECO:0007669"/>
    <property type="project" value="UniProtKB-EC"/>
</dbReference>
<dbReference type="CTD" id="393839"/>
<dbReference type="GeneID" id="120056155"/>
<dbReference type="EC" id="2.3.1.155" evidence="15"/>
<evidence type="ECO:0000256" key="29">
    <source>
        <dbReference type="ARBA" id="ARBA00045994"/>
    </source>
</evidence>
<keyword evidence="14" id="KW-0012">Acyltransferase</keyword>
<feature type="domain" description="Thiolase N-terminal" evidence="39">
    <location>
        <begin position="52"/>
        <end position="277"/>
    </location>
</feature>
<evidence type="ECO:0000256" key="25">
    <source>
        <dbReference type="ARBA" id="ARBA00032093"/>
    </source>
</evidence>
<dbReference type="InterPro" id="IPR020613">
    <property type="entry name" value="Thiolase_CS"/>
</dbReference>
<evidence type="ECO:0000256" key="7">
    <source>
        <dbReference type="ARBA" id="ARBA00022490"/>
    </source>
</evidence>
<dbReference type="SUPFAM" id="SSF55718">
    <property type="entry name" value="SCP-like"/>
    <property type="match status" value="1"/>
</dbReference>
<keyword evidence="8" id="KW-0808">Transferase</keyword>
<dbReference type="PANTHER" id="PTHR42870:SF1">
    <property type="entry name" value="NON-SPECIFIC LIPID-TRANSFER PROTEIN-LIKE 2"/>
    <property type="match status" value="1"/>
</dbReference>
<evidence type="ECO:0000259" key="40">
    <source>
        <dbReference type="Pfam" id="PF02036"/>
    </source>
</evidence>
<evidence type="ECO:0000259" key="41">
    <source>
        <dbReference type="Pfam" id="PF22691"/>
    </source>
</evidence>
<evidence type="ECO:0000256" key="37">
    <source>
        <dbReference type="ARBA" id="ARBA00049306"/>
    </source>
</evidence>
<evidence type="ECO:0000256" key="27">
    <source>
        <dbReference type="ARBA" id="ARBA00033178"/>
    </source>
</evidence>
<dbReference type="GO" id="GO:0008289">
    <property type="term" value="F:lipid binding"/>
    <property type="evidence" value="ECO:0007669"/>
    <property type="project" value="UniProtKB-KW"/>
</dbReference>
<accession>A0A8U1ESW9</accession>
<evidence type="ECO:0000256" key="33">
    <source>
        <dbReference type="ARBA" id="ARBA00048553"/>
    </source>
</evidence>
<dbReference type="GO" id="GO:0005739">
    <property type="term" value="C:mitochondrion"/>
    <property type="evidence" value="ECO:0007669"/>
    <property type="project" value="UniProtKB-SubCell"/>
</dbReference>
<dbReference type="Gene3D" id="3.40.47.10">
    <property type="match status" value="1"/>
</dbReference>
<evidence type="ECO:0000256" key="10">
    <source>
        <dbReference type="ARBA" id="ARBA00023098"/>
    </source>
</evidence>
<keyword evidence="12" id="KW-0496">Mitochondrion</keyword>
<comment type="catalytic activity">
    <reaction evidence="37">
        <text>3-oxohexadecanedioyl-CoA + CoA = tetradecanedioyl-CoA + acetyl-CoA</text>
        <dbReference type="Rhea" id="RHEA:40343"/>
        <dbReference type="ChEBI" id="CHEBI:57287"/>
        <dbReference type="ChEBI" id="CHEBI:57288"/>
        <dbReference type="ChEBI" id="CHEBI:77081"/>
        <dbReference type="ChEBI" id="CHEBI:77084"/>
    </reaction>
    <physiologicalReaction direction="left-to-right" evidence="37">
        <dbReference type="Rhea" id="RHEA:40344"/>
    </physiologicalReaction>
</comment>
<comment type="function">
    <text evidence="28">Mediates the transfer of all common phospholipids, cholesterol and gangliosides from the endoplasmic reticulum to the plasma membrane. May play a role in regulating steroidogenesis. Stimulates the microsomal conversion of 7-dehydrocholesterol to cholesterol. Also binds fatty acids and fatty acyl Coenzyme A (CoA) such as phytanoyl-CoA. Involved in the regulation phospholipid synthesis in endoplasmic reticulum enhancing the incorporation of exogenous fatty acid into glycerides. Seems to stimulate the rate-limiting step in phosphatidic acid formation mediated by GPAT3. Isoforms SCP2 and SCPx cooperate in peroxisomal oxidation of certain naturally occurring tetramethyl-branched fatty acyl-CoAs.</text>
</comment>
<dbReference type="InterPro" id="IPR055140">
    <property type="entry name" value="Thiolase_C_2"/>
</dbReference>
<evidence type="ECO:0000256" key="6">
    <source>
        <dbReference type="ARBA" id="ARBA00022448"/>
    </source>
</evidence>
<proteinExistence type="predicted"/>
<dbReference type="GO" id="GO:0005777">
    <property type="term" value="C:peroxisome"/>
    <property type="evidence" value="ECO:0007669"/>
    <property type="project" value="UniProtKB-SubCell"/>
</dbReference>
<comment type="function">
    <text evidence="29">Plays a crucial role in the peroxisomal oxidation of branched-chain fatty acids. Catalyzes the last step of the peroxisomal beta-oxidation of branched chain fatty acids and the side chain of the bile acid intermediates di- and trihydroxycoprostanic acids (DHCA and THCA). Also active with medium and long straight chain 3-oxoacyl-CoAs. Stimulates the microsomal conversion of 7-dehydrocholesterol to cholesterol and transfers phosphatidylcholine and 7-dehydrocholesterol between membrances, in vitro. Isoforms SCP2 and SCPx cooperate in peroxisomal oxidation of certain naturally occurring tetramethyl-branched fatty acyl-CoAs.</text>
</comment>
<dbReference type="EC" id="2.3.1.176" evidence="4"/>
<comment type="catalytic activity">
    <reaction evidence="20">
        <text>7-dehydrocholesterol(in) = 7-dehydrocholesterol(out)</text>
        <dbReference type="Rhea" id="RHEA:62960"/>
        <dbReference type="ChEBI" id="CHEBI:17759"/>
    </reaction>
</comment>
<evidence type="ECO:0000256" key="3">
    <source>
        <dbReference type="ARBA" id="ARBA00004496"/>
    </source>
</evidence>
<evidence type="ECO:0000256" key="36">
    <source>
        <dbReference type="ARBA" id="ARBA00049270"/>
    </source>
</evidence>
<dbReference type="SUPFAM" id="SSF53901">
    <property type="entry name" value="Thiolase-like"/>
    <property type="match status" value="2"/>
</dbReference>
<dbReference type="FunFam" id="3.40.47.10:FF:000016">
    <property type="entry name" value="Non-specific lipid-transfer protein"/>
    <property type="match status" value="1"/>
</dbReference>
<dbReference type="Pfam" id="PF22691">
    <property type="entry name" value="Thiolase_C_1"/>
    <property type="match status" value="1"/>
</dbReference>
<evidence type="ECO:0000313" key="43">
    <source>
        <dbReference type="RefSeq" id="XP_038860292.1"/>
    </source>
</evidence>
<dbReference type="InterPro" id="IPR020616">
    <property type="entry name" value="Thiolase_N"/>
</dbReference>
<comment type="catalytic activity">
    <reaction evidence="19">
        <text>3-oxo-(9Z-octadecenoyl)-CoA + CoA = (7Z)-hexadecenoyl-CoA + acetyl-CoA</text>
        <dbReference type="Rhea" id="RHEA:47400"/>
        <dbReference type="ChEBI" id="CHEBI:57287"/>
        <dbReference type="ChEBI" id="CHEBI:57288"/>
        <dbReference type="ChEBI" id="CHEBI:87695"/>
        <dbReference type="ChEBI" id="CHEBI:87698"/>
    </reaction>
    <physiologicalReaction direction="left-to-right" evidence="19">
        <dbReference type="Rhea" id="RHEA:47401"/>
    </physiologicalReaction>
</comment>
<dbReference type="InterPro" id="IPR016039">
    <property type="entry name" value="Thiolase-like"/>
</dbReference>
<evidence type="ECO:0000256" key="22">
    <source>
        <dbReference type="ARBA" id="ARBA00030851"/>
    </source>
</evidence>
<evidence type="ECO:0000256" key="19">
    <source>
        <dbReference type="ARBA" id="ARBA00024514"/>
    </source>
</evidence>
<dbReference type="KEGG" id="snh:120056155"/>
<evidence type="ECO:0000256" key="31">
    <source>
        <dbReference type="ARBA" id="ARBA00048001"/>
    </source>
</evidence>
<protein>
    <recommendedName>
        <fullName evidence="5">Sterol carrier protein 2</fullName>
        <ecNumber evidence="15">2.3.1.155</ecNumber>
        <ecNumber evidence="16">2.3.1.16</ecNumber>
        <ecNumber evidence="4">2.3.1.176</ecNumber>
    </recommendedName>
    <alternativeName>
        <fullName evidence="25">Acetyl-CoA C-myristoyltransferase</fullName>
    </alternativeName>
    <alternativeName>
        <fullName evidence="22">Non-specific lipid-transfer protein</fullName>
    </alternativeName>
    <alternativeName>
        <fullName evidence="26">Propanoyl-CoA C-acyltransferase</fullName>
    </alternativeName>
    <alternativeName>
        <fullName evidence="21">SCP-2/3-oxoacyl-CoA thiolase</fullName>
    </alternativeName>
    <alternativeName>
        <fullName evidence="23">SCP-2/thiolase</fullName>
    </alternativeName>
    <alternativeName>
        <fullName evidence="24">SCP-chi</fullName>
    </alternativeName>
    <alternativeName>
        <fullName evidence="27">Sterol carrier protein X</fullName>
    </alternativeName>
</protein>
<evidence type="ECO:0000256" key="13">
    <source>
        <dbReference type="ARBA" id="ARBA00023140"/>
    </source>
</evidence>
<gene>
    <name evidence="43" type="primary">scp2a</name>
</gene>
<comment type="catalytic activity">
    <reaction evidence="17">
        <text>propanoyl-CoA + tetradecanoyl-CoA = 3-oxo-2-methylhexadecanoyl-CoA + CoA</text>
        <dbReference type="Rhea" id="RHEA:46344"/>
        <dbReference type="ChEBI" id="CHEBI:57287"/>
        <dbReference type="ChEBI" id="CHEBI:57385"/>
        <dbReference type="ChEBI" id="CHEBI:57392"/>
        <dbReference type="ChEBI" id="CHEBI:86042"/>
    </reaction>
    <physiologicalReaction direction="right-to-left" evidence="17">
        <dbReference type="Rhea" id="RHEA:46346"/>
    </physiologicalReaction>
</comment>
<evidence type="ECO:0000256" key="30">
    <source>
        <dbReference type="ARBA" id="ARBA00047485"/>
    </source>
</evidence>
<dbReference type="Gene3D" id="3.30.1050.10">
    <property type="entry name" value="SCP2 sterol-binding domain"/>
    <property type="match status" value="1"/>
</dbReference>
<evidence type="ECO:0000256" key="9">
    <source>
        <dbReference type="ARBA" id="ARBA00023055"/>
    </source>
</evidence>
<evidence type="ECO:0000256" key="5">
    <source>
        <dbReference type="ARBA" id="ARBA00014545"/>
    </source>
</evidence>
<evidence type="ECO:0000256" key="17">
    <source>
        <dbReference type="ARBA" id="ARBA00024471"/>
    </source>
</evidence>
<comment type="catalytic activity">
    <reaction evidence="33">
        <text>butanoyl-CoA + acetyl-CoA = 3-oxohexanoyl-CoA + CoA</text>
        <dbReference type="Rhea" id="RHEA:31111"/>
        <dbReference type="ChEBI" id="CHEBI:57287"/>
        <dbReference type="ChEBI" id="CHEBI:57288"/>
        <dbReference type="ChEBI" id="CHEBI:57371"/>
        <dbReference type="ChEBI" id="CHEBI:62418"/>
    </reaction>
    <physiologicalReaction direction="right-to-left" evidence="33">
        <dbReference type="Rhea" id="RHEA:31113"/>
    </physiologicalReaction>
</comment>
<evidence type="ECO:0000256" key="16">
    <source>
        <dbReference type="ARBA" id="ARBA00024073"/>
    </source>
</evidence>
<evidence type="ECO:0000313" key="42">
    <source>
        <dbReference type="Proteomes" id="UP000808372"/>
    </source>
</evidence>
<dbReference type="InterPro" id="IPR020615">
    <property type="entry name" value="Thiolase_acyl_enz_int_AS"/>
</dbReference>
<evidence type="ECO:0000256" key="15">
    <source>
        <dbReference type="ARBA" id="ARBA00024058"/>
    </source>
</evidence>